<comment type="caution">
    <text evidence="2">The sequence shown here is derived from an EMBL/GenBank/DDBJ whole genome shotgun (WGS) entry which is preliminary data.</text>
</comment>
<dbReference type="EMBL" id="MU001504">
    <property type="protein sequence ID" value="KAF2442524.1"/>
    <property type="molecule type" value="Genomic_DNA"/>
</dbReference>
<keyword evidence="1" id="KW-0472">Membrane</keyword>
<reference evidence="2" key="1">
    <citation type="journal article" date="2020" name="Stud. Mycol.">
        <title>101 Dothideomycetes genomes: a test case for predicting lifestyles and emergence of pathogens.</title>
        <authorList>
            <person name="Haridas S."/>
            <person name="Albert R."/>
            <person name="Binder M."/>
            <person name="Bloem J."/>
            <person name="Labutti K."/>
            <person name="Salamov A."/>
            <person name="Andreopoulos B."/>
            <person name="Baker S."/>
            <person name="Barry K."/>
            <person name="Bills G."/>
            <person name="Bluhm B."/>
            <person name="Cannon C."/>
            <person name="Castanera R."/>
            <person name="Culley D."/>
            <person name="Daum C."/>
            <person name="Ezra D."/>
            <person name="Gonzalez J."/>
            <person name="Henrissat B."/>
            <person name="Kuo A."/>
            <person name="Liang C."/>
            <person name="Lipzen A."/>
            <person name="Lutzoni F."/>
            <person name="Magnuson J."/>
            <person name="Mondo S."/>
            <person name="Nolan M."/>
            <person name="Ohm R."/>
            <person name="Pangilinan J."/>
            <person name="Park H.-J."/>
            <person name="Ramirez L."/>
            <person name="Alfaro M."/>
            <person name="Sun H."/>
            <person name="Tritt A."/>
            <person name="Yoshinaga Y."/>
            <person name="Zwiers L.-H."/>
            <person name="Turgeon B."/>
            <person name="Goodwin S."/>
            <person name="Spatafora J."/>
            <person name="Crous P."/>
            <person name="Grigoriev I."/>
        </authorList>
    </citation>
    <scope>NUCLEOTIDE SEQUENCE</scope>
    <source>
        <strain evidence="2">CBS 690.94</strain>
    </source>
</reference>
<dbReference type="AlphaFoldDB" id="A0A9P4PCK5"/>
<keyword evidence="1" id="KW-0812">Transmembrane</keyword>
<name>A0A9P4PCK5_9PLEO</name>
<dbReference type="Proteomes" id="UP000799764">
    <property type="component" value="Unassembled WGS sequence"/>
</dbReference>
<gene>
    <name evidence="2" type="ORF">P171DRAFT_69050</name>
</gene>
<evidence type="ECO:0000313" key="2">
    <source>
        <dbReference type="EMBL" id="KAF2442524.1"/>
    </source>
</evidence>
<feature type="transmembrane region" description="Helical" evidence="1">
    <location>
        <begin position="22"/>
        <end position="42"/>
    </location>
</feature>
<accession>A0A9P4PCK5</accession>
<protein>
    <submittedName>
        <fullName evidence="2">Uncharacterized protein</fullName>
    </submittedName>
</protein>
<evidence type="ECO:0000313" key="3">
    <source>
        <dbReference type="Proteomes" id="UP000799764"/>
    </source>
</evidence>
<sequence>MGQCIVSRMPLPITCLIMVRRIIWSIAMAVSYQAILWIWVAMRFRSGEQQRSSRT</sequence>
<evidence type="ECO:0000256" key="1">
    <source>
        <dbReference type="SAM" id="Phobius"/>
    </source>
</evidence>
<organism evidence="2 3">
    <name type="scientific">Karstenula rhodostoma CBS 690.94</name>
    <dbReference type="NCBI Taxonomy" id="1392251"/>
    <lineage>
        <taxon>Eukaryota</taxon>
        <taxon>Fungi</taxon>
        <taxon>Dikarya</taxon>
        <taxon>Ascomycota</taxon>
        <taxon>Pezizomycotina</taxon>
        <taxon>Dothideomycetes</taxon>
        <taxon>Pleosporomycetidae</taxon>
        <taxon>Pleosporales</taxon>
        <taxon>Massarineae</taxon>
        <taxon>Didymosphaeriaceae</taxon>
        <taxon>Karstenula</taxon>
    </lineage>
</organism>
<keyword evidence="3" id="KW-1185">Reference proteome</keyword>
<proteinExistence type="predicted"/>
<keyword evidence="1" id="KW-1133">Transmembrane helix</keyword>